<dbReference type="RefSeq" id="WP_113618740.1">
    <property type="nucleotide sequence ID" value="NZ_QFFJ01000002.1"/>
</dbReference>
<reference evidence="2 3" key="1">
    <citation type="submission" date="2018-05" db="EMBL/GenBank/DDBJ databases">
        <title>Chitinophaga sp. K3CV102501T nov., isolated from isolated from a monsoon evergreen broad-leaved forest soil.</title>
        <authorList>
            <person name="Lv Y."/>
        </authorList>
    </citation>
    <scope>NUCLEOTIDE SEQUENCE [LARGE SCALE GENOMIC DNA]</scope>
    <source>
        <strain evidence="2 3">GDMCC 1.1325</strain>
    </source>
</reference>
<feature type="signal peptide" evidence="1">
    <location>
        <begin position="1"/>
        <end position="24"/>
    </location>
</feature>
<proteinExistence type="predicted"/>
<sequence>MYRILFTGLLSVGLLLMGRHTASAQQQQSEHRIVGLANPKPGKIQLRWSPAGYIAWEIGNKYGYTVERFTTSVNGVLVPHPQPVLLTPQPLKPYSLKQMETAAQKDDRIAMVAELIYGEGAKKVKPEEGIGSWFENQSQNDWRMSMALLACDMSVAAARSAALFLEDTTVRPGERYAYRISVGQQPKNLIIDTAIVVTALNEPILLGRPPELAIVCADSTATLGWLTNFNRGMYSAYVVERGTDGKTFQPVTDLPVVPTAPDAAGFSYYQDSLPDNDVKYYYRVKGITPFGEYGPYSQVVMGMGVPAVSERPIMDTIIVIDNKKIELRWLLPGDLAKNLSSIIVTRSEKGSGPFLPIATFKTDKTPVYSFTDPKPLASNYYKIKGITKRGKAIYSFPYFAQLIDTIPPAVPTGLAGTVDSTGIVTLKWDSNTEKDLKGYRVFRGNSAKEEFTEATQEILTEPAFKDTITLHTLTSKVFYKIIALDKNYNTSAYTAVLALKRPDTIAPSTPVFTRAVRADSLNGVVLQWNNSTSEDVVKYTLYRINAKDSSRREVGAWDTAHLRESFLDTAVVLGNTYFYELMVWDDSGNKSKDISGDVWFETGKRPAVKNWKGIVDMEKKQVLLSWEYDQPDVKQYRIYRAKNDSPYILYRTIDGNARQSVDDEIILGNIYKYKITAVLKGDAKAVMSREISLKY</sequence>
<evidence type="ECO:0008006" key="4">
    <source>
        <dbReference type="Google" id="ProtNLM"/>
    </source>
</evidence>
<keyword evidence="3" id="KW-1185">Reference proteome</keyword>
<accession>A0A365XV16</accession>
<keyword evidence="1" id="KW-0732">Signal</keyword>
<dbReference type="InterPro" id="IPR013783">
    <property type="entry name" value="Ig-like_fold"/>
</dbReference>
<name>A0A365XV16_9BACT</name>
<evidence type="ECO:0000313" key="3">
    <source>
        <dbReference type="Proteomes" id="UP000253410"/>
    </source>
</evidence>
<dbReference type="OrthoDB" id="923194at2"/>
<dbReference type="InterPro" id="IPR036116">
    <property type="entry name" value="FN3_sf"/>
</dbReference>
<gene>
    <name evidence="2" type="ORF">DF182_26310</name>
</gene>
<comment type="caution">
    <text evidence="2">The sequence shown here is derived from an EMBL/GenBank/DDBJ whole genome shotgun (WGS) entry which is preliminary data.</text>
</comment>
<dbReference type="Gene3D" id="2.60.40.10">
    <property type="entry name" value="Immunoglobulins"/>
    <property type="match status" value="4"/>
</dbReference>
<organism evidence="2 3">
    <name type="scientific">Chitinophaga flava</name>
    <dbReference type="NCBI Taxonomy" id="2259036"/>
    <lineage>
        <taxon>Bacteria</taxon>
        <taxon>Pseudomonadati</taxon>
        <taxon>Bacteroidota</taxon>
        <taxon>Chitinophagia</taxon>
        <taxon>Chitinophagales</taxon>
        <taxon>Chitinophagaceae</taxon>
        <taxon>Chitinophaga</taxon>
    </lineage>
</organism>
<feature type="chain" id="PRO_5016677163" description="Fibronectin type III domain-containing protein" evidence="1">
    <location>
        <begin position="25"/>
        <end position="695"/>
    </location>
</feature>
<dbReference type="EMBL" id="QFFJ01000002">
    <property type="protein sequence ID" value="RBL89990.1"/>
    <property type="molecule type" value="Genomic_DNA"/>
</dbReference>
<evidence type="ECO:0000256" key="1">
    <source>
        <dbReference type="SAM" id="SignalP"/>
    </source>
</evidence>
<evidence type="ECO:0000313" key="2">
    <source>
        <dbReference type="EMBL" id="RBL89990.1"/>
    </source>
</evidence>
<dbReference type="SUPFAM" id="SSF49265">
    <property type="entry name" value="Fibronectin type III"/>
    <property type="match status" value="2"/>
</dbReference>
<protein>
    <recommendedName>
        <fullName evidence="4">Fibronectin type III domain-containing protein</fullName>
    </recommendedName>
</protein>
<dbReference type="AlphaFoldDB" id="A0A365XV16"/>
<dbReference type="Proteomes" id="UP000253410">
    <property type="component" value="Unassembled WGS sequence"/>
</dbReference>